<dbReference type="Proteomes" id="UP000659904">
    <property type="component" value="Unassembled WGS sequence"/>
</dbReference>
<evidence type="ECO:0000313" key="2">
    <source>
        <dbReference type="Proteomes" id="UP000659904"/>
    </source>
</evidence>
<dbReference type="EMBL" id="BONH01000068">
    <property type="protein sequence ID" value="GIG03046.1"/>
    <property type="molecule type" value="Genomic_DNA"/>
</dbReference>
<keyword evidence="2" id="KW-1185">Reference proteome</keyword>
<dbReference type="RefSeq" id="WP_120319021.1">
    <property type="nucleotide sequence ID" value="NZ_BONH01000068.1"/>
</dbReference>
<dbReference type="AlphaFoldDB" id="A0A8J3P3V9"/>
<protein>
    <submittedName>
        <fullName evidence="1">Uncharacterized protein</fullName>
    </submittedName>
</protein>
<proteinExistence type="predicted"/>
<name>A0A8J3P3V9_9ACTN</name>
<evidence type="ECO:0000313" key="1">
    <source>
        <dbReference type="EMBL" id="GIG03046.1"/>
    </source>
</evidence>
<gene>
    <name evidence="1" type="ORF">Cci01nite_81390</name>
</gene>
<accession>A0A8J3P3V9</accession>
<sequence>MLGGSRPPAHSETDAAAFIKSALTDVLGRERFAGRHTLVVDAGDSAANTLLPLSQLATRRPARG</sequence>
<organism evidence="1 2">
    <name type="scientific">Catellatospora citrea</name>
    <dbReference type="NCBI Taxonomy" id="53366"/>
    <lineage>
        <taxon>Bacteria</taxon>
        <taxon>Bacillati</taxon>
        <taxon>Actinomycetota</taxon>
        <taxon>Actinomycetes</taxon>
        <taxon>Micromonosporales</taxon>
        <taxon>Micromonosporaceae</taxon>
        <taxon>Catellatospora</taxon>
    </lineage>
</organism>
<comment type="caution">
    <text evidence="1">The sequence shown here is derived from an EMBL/GenBank/DDBJ whole genome shotgun (WGS) entry which is preliminary data.</text>
</comment>
<reference evidence="1 2" key="1">
    <citation type="submission" date="2021-01" db="EMBL/GenBank/DDBJ databases">
        <title>Whole genome shotgun sequence of Catellatospora citrea NBRC 14495.</title>
        <authorList>
            <person name="Komaki H."/>
            <person name="Tamura T."/>
        </authorList>
    </citation>
    <scope>NUCLEOTIDE SEQUENCE [LARGE SCALE GENOMIC DNA]</scope>
    <source>
        <strain evidence="1 2">NBRC 14495</strain>
    </source>
</reference>